<gene>
    <name evidence="1" type="ordered locus">MADE_1003540</name>
</gene>
<proteinExistence type="predicted"/>
<evidence type="ECO:0000313" key="1">
    <source>
        <dbReference type="EMBL" id="AEA96856.1"/>
    </source>
</evidence>
<evidence type="ECO:0000313" key="2">
    <source>
        <dbReference type="Proteomes" id="UP000001870"/>
    </source>
</evidence>
<accession>F2G944</accession>
<reference evidence="1 2" key="2">
    <citation type="journal article" date="2015" name="Antonie Van Leeuwenhoek">
        <title>Ecophysiological diversity of a novel member of the genus Alteromonas, and description of Alteromonas mediterranea sp. nov.</title>
        <authorList>
            <person name="Ivanova E.P."/>
            <person name="Lopez-Perez M."/>
            <person name="Zabalos M."/>
            <person name="Nguyen S.H."/>
            <person name="Webb H.K."/>
            <person name="Ryan J."/>
            <person name="Lagutin K."/>
            <person name="Vyssotski M."/>
            <person name="Crawford R.J."/>
            <person name="Rodriguez-Valera F."/>
        </authorList>
    </citation>
    <scope>NUCLEOTIDE SEQUENCE [LARGE SCALE GENOMIC DNA]</scope>
    <source>
        <strain evidence="2">DSM 17117 / CIP 110805 / LMG 28347 / Deep ecotype</strain>
    </source>
</reference>
<dbReference type="HOGENOM" id="CLU_3113843_0_0_6"/>
<name>F2G944_ALTMD</name>
<dbReference type="AlphaFoldDB" id="F2G944"/>
<organism evidence="1 2">
    <name type="scientific">Alteromonas mediterranea (strain DSM 17117 / CIP 110805 / LMG 28347 / Deep ecotype)</name>
    <dbReference type="NCBI Taxonomy" id="1774373"/>
    <lineage>
        <taxon>Bacteria</taxon>
        <taxon>Pseudomonadati</taxon>
        <taxon>Pseudomonadota</taxon>
        <taxon>Gammaproteobacteria</taxon>
        <taxon>Alteromonadales</taxon>
        <taxon>Alteromonadaceae</taxon>
        <taxon>Alteromonas/Salinimonas group</taxon>
        <taxon>Alteromonas</taxon>
    </lineage>
</organism>
<dbReference type="KEGG" id="amc:MADE_1003540"/>
<keyword evidence="2" id="KW-1185">Reference proteome</keyword>
<dbReference type="Proteomes" id="UP000001870">
    <property type="component" value="Chromosome"/>
</dbReference>
<dbReference type="EMBL" id="CP001103">
    <property type="protein sequence ID" value="AEA96856.1"/>
    <property type="molecule type" value="Genomic_DNA"/>
</dbReference>
<dbReference type="RefSeq" id="WP_012517210.1">
    <property type="nucleotide sequence ID" value="NC_011138.3"/>
</dbReference>
<reference evidence="1 2" key="1">
    <citation type="journal article" date="2008" name="ISME J.">
        <title>Comparative genomics of two ecotypes of the marine planktonic copiotroph Alteromonas macleodii suggests alternative lifestyles associated with different kinds of particulate organic matter.</title>
        <authorList>
            <person name="Ivars-Martinez E."/>
            <person name="Martin-Cuadrado A.B."/>
            <person name="D'Auria G."/>
            <person name="Mira A."/>
            <person name="Ferriera S."/>
            <person name="Johnson J."/>
            <person name="Friedman R."/>
            <person name="Rodriguez-Valera F."/>
        </authorList>
    </citation>
    <scope>NUCLEOTIDE SEQUENCE [LARGE SCALE GENOMIC DNA]</scope>
    <source>
        <strain evidence="2">DSM 17117 / CIP 110805 / LMG 28347 / Deep ecotype</strain>
    </source>
</reference>
<dbReference type="GeneID" id="60419685"/>
<sequence length="50" mass="5686">MDDELRLLQAKLHAVSVRLSNFVLTKQNAQALCNEYRQLLGALQKFTPAK</sequence>
<protein>
    <submittedName>
        <fullName evidence="1">Uncharacterized protein</fullName>
    </submittedName>
</protein>